<feature type="transmembrane region" description="Helical" evidence="2">
    <location>
        <begin position="156"/>
        <end position="175"/>
    </location>
</feature>
<feature type="transmembrane region" description="Helical" evidence="2">
    <location>
        <begin position="480"/>
        <end position="499"/>
    </location>
</feature>
<feature type="compositionally biased region" description="Pro residues" evidence="1">
    <location>
        <begin position="73"/>
        <end position="83"/>
    </location>
</feature>
<evidence type="ECO:0000313" key="4">
    <source>
        <dbReference type="Proteomes" id="UP000286701"/>
    </source>
</evidence>
<feature type="transmembrane region" description="Helical" evidence="2">
    <location>
        <begin position="586"/>
        <end position="604"/>
    </location>
</feature>
<feature type="transmembrane region" description="Helical" evidence="2">
    <location>
        <begin position="313"/>
        <end position="335"/>
    </location>
</feature>
<feature type="transmembrane region" description="Helical" evidence="2">
    <location>
        <begin position="427"/>
        <end position="445"/>
    </location>
</feature>
<accession>A0A444MJ15</accession>
<keyword evidence="2" id="KW-0472">Membrane</keyword>
<dbReference type="AlphaFoldDB" id="A0A444MJ15"/>
<name>A0A444MJ15_9SPHI</name>
<feature type="transmembrane region" description="Helical" evidence="2">
    <location>
        <begin position="616"/>
        <end position="636"/>
    </location>
</feature>
<dbReference type="PANTHER" id="PTHR38434:SF1">
    <property type="entry name" value="BLL2549 PROTEIN"/>
    <property type="match status" value="1"/>
</dbReference>
<dbReference type="OrthoDB" id="666059at2"/>
<feature type="transmembrane region" description="Helical" evidence="2">
    <location>
        <begin position="214"/>
        <end position="235"/>
    </location>
</feature>
<feature type="transmembrane region" description="Helical" evidence="2">
    <location>
        <begin position="402"/>
        <end position="418"/>
    </location>
</feature>
<feature type="transmembrane region" description="Helical" evidence="2">
    <location>
        <begin position="751"/>
        <end position="769"/>
    </location>
</feature>
<feature type="transmembrane region" description="Helical" evidence="2">
    <location>
        <begin position="366"/>
        <end position="390"/>
    </location>
</feature>
<feature type="transmembrane region" description="Helical" evidence="2">
    <location>
        <begin position="241"/>
        <end position="261"/>
    </location>
</feature>
<keyword evidence="2" id="KW-1133">Transmembrane helix</keyword>
<organism evidence="3 4">
    <name type="scientific">Mucilaginibacter gilvus</name>
    <dbReference type="NCBI Taxonomy" id="2305909"/>
    <lineage>
        <taxon>Bacteria</taxon>
        <taxon>Pseudomonadati</taxon>
        <taxon>Bacteroidota</taxon>
        <taxon>Sphingobacteriia</taxon>
        <taxon>Sphingobacteriales</taxon>
        <taxon>Sphingobacteriaceae</taxon>
        <taxon>Mucilaginibacter</taxon>
    </lineage>
</organism>
<evidence type="ECO:0000313" key="3">
    <source>
        <dbReference type="EMBL" id="RWY48128.1"/>
    </source>
</evidence>
<dbReference type="RefSeq" id="WP_128536021.1">
    <property type="nucleotide sequence ID" value="NZ_SBIW01000012.1"/>
</dbReference>
<feature type="transmembrane region" description="Helical" evidence="2">
    <location>
        <begin position="723"/>
        <end position="744"/>
    </location>
</feature>
<feature type="transmembrane region" description="Helical" evidence="2">
    <location>
        <begin position="266"/>
        <end position="285"/>
    </location>
</feature>
<feature type="region of interest" description="Disordered" evidence="1">
    <location>
        <begin position="108"/>
        <end position="139"/>
    </location>
</feature>
<evidence type="ECO:0000256" key="1">
    <source>
        <dbReference type="SAM" id="MobiDB-lite"/>
    </source>
</evidence>
<feature type="transmembrane region" description="Helical" evidence="2">
    <location>
        <begin position="291"/>
        <end position="308"/>
    </location>
</feature>
<dbReference type="Proteomes" id="UP000286701">
    <property type="component" value="Unassembled WGS sequence"/>
</dbReference>
<dbReference type="InterPro" id="IPR019286">
    <property type="entry name" value="DUF2339_TM"/>
</dbReference>
<feature type="transmembrane region" description="Helical" evidence="2">
    <location>
        <begin position="451"/>
        <end position="468"/>
    </location>
</feature>
<reference evidence="3 4" key="1">
    <citation type="submission" date="2019-01" db="EMBL/GenBank/DDBJ databases">
        <title>Mucilaginibacter antarcticum sp. nov., isolated from antarctic soil.</title>
        <authorList>
            <person name="Yan Y.-Q."/>
            <person name="Du Z.-J."/>
        </authorList>
    </citation>
    <scope>NUCLEOTIDE SEQUENCE [LARGE SCALE GENOMIC DNA]</scope>
    <source>
        <strain evidence="3 4">F01003</strain>
    </source>
</reference>
<feature type="transmembrane region" description="Helical" evidence="2">
    <location>
        <begin position="511"/>
        <end position="533"/>
    </location>
</feature>
<comment type="caution">
    <text evidence="3">The sequence shown here is derived from an EMBL/GenBank/DDBJ whole genome shotgun (WGS) entry which is preliminary data.</text>
</comment>
<feature type="transmembrane region" description="Helical" evidence="2">
    <location>
        <begin position="781"/>
        <end position="798"/>
    </location>
</feature>
<feature type="transmembrane region" description="Helical" evidence="2">
    <location>
        <begin position="648"/>
        <end position="668"/>
    </location>
</feature>
<feature type="region of interest" description="Disordered" evidence="1">
    <location>
        <begin position="45"/>
        <end position="83"/>
    </location>
</feature>
<feature type="compositionally biased region" description="Basic and acidic residues" evidence="1">
    <location>
        <begin position="57"/>
        <end position="72"/>
    </location>
</feature>
<keyword evidence="4" id="KW-1185">Reference proteome</keyword>
<proteinExistence type="predicted"/>
<evidence type="ECO:0000256" key="2">
    <source>
        <dbReference type="SAM" id="Phobius"/>
    </source>
</evidence>
<feature type="transmembrane region" description="Helical" evidence="2">
    <location>
        <begin position="341"/>
        <end position="359"/>
    </location>
</feature>
<keyword evidence="2" id="KW-0812">Transmembrane</keyword>
<feature type="transmembrane region" description="Helical" evidence="2">
    <location>
        <begin position="6"/>
        <end position="23"/>
    </location>
</feature>
<feature type="transmembrane region" description="Helical" evidence="2">
    <location>
        <begin position="545"/>
        <end position="566"/>
    </location>
</feature>
<feature type="transmembrane region" description="Helical" evidence="2">
    <location>
        <begin position="688"/>
        <end position="711"/>
    </location>
</feature>
<sequence>MEIIYIVLLLVVIIMIFNLKTNSNQRIDKLEAHIADLTNTIRQYTLNRNNEPPKPAPRMDRPWEAPEMKQPEPPKPVPPAPLPVPKPVEPIPAPEPIKVERQPQVITDPIHRPIKTSDAPVPPPPPRKTYREPEPEPELSFFESHPDLEKFIGENLINKIGIAILVLAIGFFVKYAIDNNWVGPVGRVGIGVLCGGILIGIAHRMRNSYTAFSSVLVGGGLAILYFTITLAYHQFHLFDQTASFIILIVITIFAVVLSLLYDKQELAVVALVGGLASPFMVSSGHANYNALFIYLVILNAGLLVIAYYKSWRVLNAVVFGLTVIVFGAVLTSLTGPTYHTGLLYASILYLLFFGINVANNVKENKAFVASDFSILLINTALYFSVGLYLLTQMGQQDMRGPFTAALGVVNLLLSFILFKNKKVDTNILYLLIGITLTFISLTAPIQLNGHYITLFWAAETVLLYWLFLKSKIQLMKLCSLVVWGAMLISLFMDWINLYYAPGSYDRPALLLLPIIANKGFITTVVAAISSYLLYLQIKRDETPQVYGMAIPGILYQSMAFILLFSSGVLEINHQFTSRYPGTNLNILYLTLYTPAFVYLFYMVGKRVSGIALNWRVGAGLIALAIAVYLFSLPAIFTLEYTMLDNHKAATSHFAAHWVAAVVVALLFYQLIKIARAELDEDLKATISWILSIAIVVFLSAELCLASTLLFFGHGVTIDRIETVYIKVGLPILWGLSSFALMILGMRNKARTLRIISLTLFAVTLGKLFVFDIKDIPPAGKIAAFFCLGVILLIVSFMYQKVKKILVEDEAKKIED</sequence>
<feature type="transmembrane region" description="Helical" evidence="2">
    <location>
        <begin position="181"/>
        <end position="202"/>
    </location>
</feature>
<protein>
    <submittedName>
        <fullName evidence="3">DUF2339 domain-containing protein</fullName>
    </submittedName>
</protein>
<gene>
    <name evidence="3" type="ORF">EPL05_21345</name>
</gene>
<dbReference type="EMBL" id="SBIW01000012">
    <property type="protein sequence ID" value="RWY48128.1"/>
    <property type="molecule type" value="Genomic_DNA"/>
</dbReference>
<dbReference type="Pfam" id="PF10101">
    <property type="entry name" value="DUF2339"/>
    <property type="match status" value="1"/>
</dbReference>
<dbReference type="PANTHER" id="PTHR38434">
    <property type="entry name" value="BLL2549 PROTEIN"/>
    <property type="match status" value="1"/>
</dbReference>